<keyword evidence="3" id="KW-1185">Reference proteome</keyword>
<evidence type="ECO:0000256" key="1">
    <source>
        <dbReference type="SAM" id="Phobius"/>
    </source>
</evidence>
<gene>
    <name evidence="2" type="ORF">FLJC2902T_01010</name>
</gene>
<keyword evidence="1" id="KW-0812">Transmembrane</keyword>
<protein>
    <submittedName>
        <fullName evidence="2">Uncharacterized protein</fullName>
    </submittedName>
</protein>
<dbReference type="Proteomes" id="UP000018004">
    <property type="component" value="Unassembled WGS sequence"/>
</dbReference>
<dbReference type="STRING" id="1341181.FLJC2902T_01010"/>
<proteinExistence type="predicted"/>
<dbReference type="RefSeq" id="WP_023577810.1">
    <property type="nucleotide sequence ID" value="NZ_AVGG01000001.1"/>
</dbReference>
<keyword evidence="1" id="KW-1133">Transmembrane helix</keyword>
<comment type="caution">
    <text evidence="2">The sequence shown here is derived from an EMBL/GenBank/DDBJ whole genome shotgun (WGS) entry which is preliminary data.</text>
</comment>
<dbReference type="EMBL" id="AVGG01000001">
    <property type="protein sequence ID" value="ESU29629.1"/>
    <property type="molecule type" value="Genomic_DNA"/>
</dbReference>
<organism evidence="2 3">
    <name type="scientific">Flavobacterium limnosediminis JC2902</name>
    <dbReference type="NCBI Taxonomy" id="1341181"/>
    <lineage>
        <taxon>Bacteria</taxon>
        <taxon>Pseudomonadati</taxon>
        <taxon>Bacteroidota</taxon>
        <taxon>Flavobacteriia</taxon>
        <taxon>Flavobacteriales</taxon>
        <taxon>Flavobacteriaceae</taxon>
        <taxon>Flavobacterium</taxon>
    </lineage>
</organism>
<sequence>MNKKDLFIGVLIGLIAATLGCMLFLYFFTEARSVEDLKTVRAQGLMGKLIALGAIFNLIAFFILLKLEKELMARGVILATILLAILTVII</sequence>
<accession>V6ST60</accession>
<feature type="transmembrane region" description="Helical" evidence="1">
    <location>
        <begin position="71"/>
        <end position="89"/>
    </location>
</feature>
<dbReference type="PROSITE" id="PS51257">
    <property type="entry name" value="PROKAR_LIPOPROTEIN"/>
    <property type="match status" value="1"/>
</dbReference>
<keyword evidence="1" id="KW-0472">Membrane</keyword>
<evidence type="ECO:0000313" key="3">
    <source>
        <dbReference type="Proteomes" id="UP000018004"/>
    </source>
</evidence>
<feature type="transmembrane region" description="Helical" evidence="1">
    <location>
        <begin position="6"/>
        <end position="28"/>
    </location>
</feature>
<reference evidence="2 3" key="1">
    <citation type="submission" date="2013-08" db="EMBL/GenBank/DDBJ databases">
        <title>Flavobacterium limnosediminis JC2902 genome sequencing.</title>
        <authorList>
            <person name="Lee K."/>
            <person name="Yi H."/>
            <person name="Park S."/>
            <person name="Chun J."/>
        </authorList>
    </citation>
    <scope>NUCLEOTIDE SEQUENCE [LARGE SCALE GENOMIC DNA]</scope>
    <source>
        <strain evidence="2 3">JC2902</strain>
    </source>
</reference>
<evidence type="ECO:0000313" key="2">
    <source>
        <dbReference type="EMBL" id="ESU29629.1"/>
    </source>
</evidence>
<dbReference type="eggNOG" id="ENOG5032Y3H">
    <property type="taxonomic scope" value="Bacteria"/>
</dbReference>
<feature type="transmembrane region" description="Helical" evidence="1">
    <location>
        <begin position="49"/>
        <end position="65"/>
    </location>
</feature>
<dbReference type="OrthoDB" id="1362378at2"/>
<name>V6ST60_9FLAO</name>
<dbReference type="AlphaFoldDB" id="V6ST60"/>
<dbReference type="PATRIC" id="fig|1341181.4.peg.97"/>